<dbReference type="EMBL" id="JBFOLJ010000008">
    <property type="protein sequence ID" value="KAL2514401.1"/>
    <property type="molecule type" value="Genomic_DNA"/>
</dbReference>
<dbReference type="Proteomes" id="UP001604277">
    <property type="component" value="Unassembled WGS sequence"/>
</dbReference>
<feature type="compositionally biased region" description="Basic and acidic residues" evidence="1">
    <location>
        <begin position="63"/>
        <end position="75"/>
    </location>
</feature>
<keyword evidence="3" id="KW-1185">Reference proteome</keyword>
<reference evidence="3" key="1">
    <citation type="submission" date="2024-07" db="EMBL/GenBank/DDBJ databases">
        <title>Two chromosome-level genome assemblies of Korean endemic species Abeliophyllum distichum and Forsythia ovata (Oleaceae).</title>
        <authorList>
            <person name="Jang H."/>
        </authorList>
    </citation>
    <scope>NUCLEOTIDE SEQUENCE [LARGE SCALE GENOMIC DNA]</scope>
</reference>
<evidence type="ECO:0000256" key="1">
    <source>
        <dbReference type="SAM" id="MobiDB-lite"/>
    </source>
</evidence>
<proteinExistence type="predicted"/>
<comment type="caution">
    <text evidence="2">The sequence shown here is derived from an EMBL/GenBank/DDBJ whole genome shotgun (WGS) entry which is preliminary data.</text>
</comment>
<accession>A0ABD1TNV6</accession>
<evidence type="ECO:0000313" key="2">
    <source>
        <dbReference type="EMBL" id="KAL2514401.1"/>
    </source>
</evidence>
<feature type="region of interest" description="Disordered" evidence="1">
    <location>
        <begin position="63"/>
        <end position="87"/>
    </location>
</feature>
<dbReference type="AlphaFoldDB" id="A0ABD1TNV6"/>
<evidence type="ECO:0000313" key="3">
    <source>
        <dbReference type="Proteomes" id="UP001604277"/>
    </source>
</evidence>
<organism evidence="2 3">
    <name type="scientific">Forsythia ovata</name>
    <dbReference type="NCBI Taxonomy" id="205694"/>
    <lineage>
        <taxon>Eukaryota</taxon>
        <taxon>Viridiplantae</taxon>
        <taxon>Streptophyta</taxon>
        <taxon>Embryophyta</taxon>
        <taxon>Tracheophyta</taxon>
        <taxon>Spermatophyta</taxon>
        <taxon>Magnoliopsida</taxon>
        <taxon>eudicotyledons</taxon>
        <taxon>Gunneridae</taxon>
        <taxon>Pentapetalae</taxon>
        <taxon>asterids</taxon>
        <taxon>lamiids</taxon>
        <taxon>Lamiales</taxon>
        <taxon>Oleaceae</taxon>
        <taxon>Forsythieae</taxon>
        <taxon>Forsythia</taxon>
    </lineage>
</organism>
<gene>
    <name evidence="2" type="ORF">Fot_28372</name>
</gene>
<name>A0ABD1TNV6_9LAMI</name>
<sequence length="119" mass="13246">MMLILDSAVVFKASGGALRPEQTRQRRCYSEGTQGGKFVEVKHGNKGERGAYEHTATAMVGRRIENKGTEKRGSNGERIPYPPVPLPPVLPQLRLDLDPKNMKNKVQEMKAGLSWELSQ</sequence>
<protein>
    <submittedName>
        <fullName evidence="2">Uncharacterized protein</fullName>
    </submittedName>
</protein>